<dbReference type="AlphaFoldDB" id="A0A2N8NUF8"/>
<name>A0A2N8NUF8_STREU</name>
<dbReference type="EMBL" id="LGUI01000005">
    <property type="protein sequence ID" value="PNE32401.1"/>
    <property type="molecule type" value="Genomic_DNA"/>
</dbReference>
<dbReference type="Proteomes" id="UP000235945">
    <property type="component" value="Unassembled WGS sequence"/>
</dbReference>
<evidence type="ECO:0000313" key="3">
    <source>
        <dbReference type="Proteomes" id="UP000235945"/>
    </source>
</evidence>
<evidence type="ECO:0000313" key="1">
    <source>
        <dbReference type="EMBL" id="MBB5120254.1"/>
    </source>
</evidence>
<protein>
    <submittedName>
        <fullName evidence="2">Uncharacterized protein</fullName>
    </submittedName>
</protein>
<organism evidence="2 3">
    <name type="scientific">Streptomyces eurocidicus</name>
    <name type="common">Streptoverticillium eurocidicus</name>
    <dbReference type="NCBI Taxonomy" id="66423"/>
    <lineage>
        <taxon>Bacteria</taxon>
        <taxon>Bacillati</taxon>
        <taxon>Actinomycetota</taxon>
        <taxon>Actinomycetes</taxon>
        <taxon>Kitasatosporales</taxon>
        <taxon>Streptomycetaceae</taxon>
        <taxon>Streptomyces</taxon>
    </lineage>
</organism>
<reference evidence="2" key="2">
    <citation type="submission" date="2015-07" db="EMBL/GenBank/DDBJ databases">
        <authorList>
            <person name="Noorani M."/>
        </authorList>
    </citation>
    <scope>NUCLEOTIDE SEQUENCE [LARGE SCALE GENOMIC DNA]</scope>
    <source>
        <strain evidence="2">ATCC 27428</strain>
    </source>
</reference>
<gene>
    <name evidence="2" type="ORF">AF335_17480</name>
    <name evidence="1" type="ORF">FHS36_003696</name>
</gene>
<keyword evidence="3" id="KW-1185">Reference proteome</keyword>
<evidence type="ECO:0000313" key="4">
    <source>
        <dbReference type="Proteomes" id="UP000528608"/>
    </source>
</evidence>
<comment type="caution">
    <text evidence="2">The sequence shown here is derived from an EMBL/GenBank/DDBJ whole genome shotgun (WGS) entry which is preliminary data.</text>
</comment>
<proteinExistence type="predicted"/>
<reference evidence="3" key="1">
    <citation type="submission" date="2015-07" db="EMBL/GenBank/DDBJ databases">
        <authorList>
            <person name="Graham D.E."/>
            <person name="Giannone R.J."/>
            <person name="Gulvik C.A."/>
            <person name="Hettich R.L."/>
            <person name="Klingeman D.M."/>
            <person name="Mahan K.M."/>
            <person name="Parry R.J."/>
            <person name="Spain J.C."/>
        </authorList>
    </citation>
    <scope>NUCLEOTIDE SEQUENCE [LARGE SCALE GENOMIC DNA]</scope>
    <source>
        <strain evidence="3">ATCC 27428</strain>
    </source>
</reference>
<dbReference type="Proteomes" id="UP000528608">
    <property type="component" value="Unassembled WGS sequence"/>
</dbReference>
<reference evidence="1 4" key="3">
    <citation type="submission" date="2020-08" db="EMBL/GenBank/DDBJ databases">
        <title>Genomic Encyclopedia of Type Strains, Phase III (KMG-III): the genomes of soil and plant-associated and newly described type strains.</title>
        <authorList>
            <person name="Whitman W."/>
        </authorList>
    </citation>
    <scope>NUCLEOTIDE SEQUENCE [LARGE SCALE GENOMIC DNA]</scope>
    <source>
        <strain evidence="1 4">CECT 3259</strain>
    </source>
</reference>
<accession>A0A2N8NUF8</accession>
<dbReference type="EMBL" id="JACHJF010000011">
    <property type="protein sequence ID" value="MBB5120254.1"/>
    <property type="molecule type" value="Genomic_DNA"/>
</dbReference>
<evidence type="ECO:0000313" key="2">
    <source>
        <dbReference type="EMBL" id="PNE32401.1"/>
    </source>
</evidence>
<sequence length="79" mass="8997">MRFLTDIVLAGRATAQQFVLSSWFTKKLINVSEPCVVGKRTRLVVDAVDMDLWRRDRAGTPAWPGRPRVLGSYGPRRPR</sequence>